<evidence type="ECO:0000313" key="3">
    <source>
        <dbReference type="Proteomes" id="UP000011626"/>
    </source>
</evidence>
<proteinExistence type="predicted"/>
<evidence type="ECO:0000313" key="2">
    <source>
        <dbReference type="EMBL" id="ELZ26339.1"/>
    </source>
</evidence>
<protein>
    <submittedName>
        <fullName evidence="2">Uncharacterized protein</fullName>
    </submittedName>
</protein>
<dbReference type="STRING" id="797114.C475_09122"/>
<name>M0CWS1_9EURY</name>
<comment type="caution">
    <text evidence="2">The sequence shown here is derived from an EMBL/GenBank/DDBJ whole genome shotgun (WGS) entry which is preliminary data.</text>
</comment>
<feature type="compositionally biased region" description="Acidic residues" evidence="1">
    <location>
        <begin position="101"/>
        <end position="112"/>
    </location>
</feature>
<sequence length="135" mass="13968">MVFENVTLFEVHLDDARFSADTGRSDGRRAEADDRHAGDETVADDGAVETETAGGDETTGSSGRGRFVKLAAASVVVSAVATVVARRVAGRGDDPVAVDLESGDAFDDAAADEPERVDDPVSTPTPDGADRSDSE</sequence>
<evidence type="ECO:0000256" key="1">
    <source>
        <dbReference type="SAM" id="MobiDB-lite"/>
    </source>
</evidence>
<keyword evidence="3" id="KW-1185">Reference proteome</keyword>
<reference evidence="2 3" key="1">
    <citation type="journal article" date="2014" name="PLoS Genet.">
        <title>Phylogenetically driven sequencing of extremely halophilic archaea reveals strategies for static and dynamic osmo-response.</title>
        <authorList>
            <person name="Becker E.A."/>
            <person name="Seitzer P.M."/>
            <person name="Tritt A."/>
            <person name="Larsen D."/>
            <person name="Krusor M."/>
            <person name="Yao A.I."/>
            <person name="Wu D."/>
            <person name="Madern D."/>
            <person name="Eisen J.A."/>
            <person name="Darling A.E."/>
            <person name="Facciotti M.T."/>
        </authorList>
    </citation>
    <scope>NUCLEOTIDE SEQUENCE [LARGE SCALE GENOMIC DNA]</scope>
    <source>
        <strain evidence="2 3">2-9-1</strain>
    </source>
</reference>
<dbReference type="AlphaFoldDB" id="M0CWS1"/>
<accession>M0CWS1</accession>
<dbReference type="RefSeq" id="WP_006883500.1">
    <property type="nucleotide sequence ID" value="NZ_AOIU01000022.1"/>
</dbReference>
<feature type="compositionally biased region" description="Basic and acidic residues" evidence="1">
    <location>
        <begin position="19"/>
        <end position="39"/>
    </location>
</feature>
<dbReference type="Proteomes" id="UP000011626">
    <property type="component" value="Unassembled WGS sequence"/>
</dbReference>
<feature type="compositionally biased region" description="Low complexity" evidence="1">
    <location>
        <begin position="49"/>
        <end position="61"/>
    </location>
</feature>
<organism evidence="2 3">
    <name type="scientific">Halosimplex carlsbadense 2-9-1</name>
    <dbReference type="NCBI Taxonomy" id="797114"/>
    <lineage>
        <taxon>Archaea</taxon>
        <taxon>Methanobacteriati</taxon>
        <taxon>Methanobacteriota</taxon>
        <taxon>Stenosarchaea group</taxon>
        <taxon>Halobacteria</taxon>
        <taxon>Halobacteriales</taxon>
        <taxon>Haloarculaceae</taxon>
        <taxon>Halosimplex</taxon>
    </lineage>
</organism>
<dbReference type="OrthoDB" id="385617at2157"/>
<dbReference type="EMBL" id="AOIU01000022">
    <property type="protein sequence ID" value="ELZ26339.1"/>
    <property type="molecule type" value="Genomic_DNA"/>
</dbReference>
<gene>
    <name evidence="2" type="ORF">C475_09122</name>
</gene>
<feature type="region of interest" description="Disordered" evidence="1">
    <location>
        <begin position="90"/>
        <end position="135"/>
    </location>
</feature>
<feature type="region of interest" description="Disordered" evidence="1">
    <location>
        <begin position="19"/>
        <end position="65"/>
    </location>
</feature>